<gene>
    <name evidence="1" type="ORF">L2A60_20230</name>
</gene>
<name>A0ABS9E208_9PROT</name>
<protein>
    <recommendedName>
        <fullName evidence="3">Transposase</fullName>
    </recommendedName>
</protein>
<accession>A0ABS9E208</accession>
<dbReference type="Proteomes" id="UP001521209">
    <property type="component" value="Unassembled WGS sequence"/>
</dbReference>
<proteinExistence type="predicted"/>
<comment type="caution">
    <text evidence="1">The sequence shown here is derived from an EMBL/GenBank/DDBJ whole genome shotgun (WGS) entry which is preliminary data.</text>
</comment>
<evidence type="ECO:0000313" key="2">
    <source>
        <dbReference type="Proteomes" id="UP001521209"/>
    </source>
</evidence>
<keyword evidence="2" id="KW-1185">Reference proteome</keyword>
<evidence type="ECO:0008006" key="3">
    <source>
        <dbReference type="Google" id="ProtNLM"/>
    </source>
</evidence>
<dbReference type="RefSeq" id="WP_235706276.1">
    <property type="nucleotide sequence ID" value="NZ_JAKGBZ010000125.1"/>
</dbReference>
<evidence type="ECO:0000313" key="1">
    <source>
        <dbReference type="EMBL" id="MCF3948969.1"/>
    </source>
</evidence>
<feature type="non-terminal residue" evidence="1">
    <location>
        <position position="63"/>
    </location>
</feature>
<organism evidence="1 2">
    <name type="scientific">Acidiphilium iwatense</name>
    <dbReference type="NCBI Taxonomy" id="768198"/>
    <lineage>
        <taxon>Bacteria</taxon>
        <taxon>Pseudomonadati</taxon>
        <taxon>Pseudomonadota</taxon>
        <taxon>Alphaproteobacteria</taxon>
        <taxon>Acetobacterales</taxon>
        <taxon>Acidocellaceae</taxon>
        <taxon>Acidiphilium</taxon>
    </lineage>
</organism>
<dbReference type="EMBL" id="JAKGBZ010000125">
    <property type="protein sequence ID" value="MCF3948969.1"/>
    <property type="molecule type" value="Genomic_DNA"/>
</dbReference>
<reference evidence="1 2" key="1">
    <citation type="submission" date="2022-01" db="EMBL/GenBank/DDBJ databases">
        <authorList>
            <person name="Won M."/>
            <person name="Kim S.-J."/>
            <person name="Kwon S.-W."/>
        </authorList>
    </citation>
    <scope>NUCLEOTIDE SEQUENCE [LARGE SCALE GENOMIC DNA]</scope>
    <source>
        <strain evidence="1 2">KCTC 23505</strain>
    </source>
</reference>
<sequence>MNTVGTRDINPFAAQWLACTLPCRRFANALADASARLGADAGCYSFIVVDFHLLLLAGLPAHS</sequence>